<gene>
    <name evidence="2" type="ORF">B0A70_03745</name>
    <name evidence="3" type="ORF">SAMN05421796_101604</name>
</gene>
<feature type="transmembrane region" description="Helical" evidence="1">
    <location>
        <begin position="87"/>
        <end position="107"/>
    </location>
</feature>
<feature type="transmembrane region" description="Helical" evidence="1">
    <location>
        <begin position="6"/>
        <end position="27"/>
    </location>
</feature>
<sequence>MALDLLIHLYYTILIILVALSVVKYTAGIENNYLYLNFVIIFLIECIVYFSVPVFKKNFTGLYFLLDLLNVIYVYYFFQVHFKQSKVLLFYGIASIGMILLFNKYSFSQYSDFCGIVSCFYVITVCLTGFYLIVQNASHSTKNIQDIPFFWFGLAMLVWSIMYLFRTIPRFYFQDQDKEFMQSLRIFFACINLLTYVVFLKLLSLYKKE</sequence>
<accession>A0A1N7KJ77</accession>
<keyword evidence="1" id="KW-1133">Transmembrane helix</keyword>
<reference evidence="3" key="3">
    <citation type="submission" date="2017-01" db="EMBL/GenBank/DDBJ databases">
        <authorList>
            <person name="Mah S.A."/>
            <person name="Swanson W.J."/>
            <person name="Moy G.W."/>
            <person name="Vacquier V.D."/>
        </authorList>
    </citation>
    <scope>NUCLEOTIDE SEQUENCE [LARGE SCALE GENOMIC DNA]</scope>
    <source>
        <strain evidence="3">DSM 21068</strain>
    </source>
</reference>
<feature type="transmembrane region" description="Helical" evidence="1">
    <location>
        <begin position="146"/>
        <end position="166"/>
    </location>
</feature>
<feature type="transmembrane region" description="Helical" evidence="1">
    <location>
        <begin position="61"/>
        <end position="78"/>
    </location>
</feature>
<dbReference type="Proteomes" id="UP000238314">
    <property type="component" value="Unassembled WGS sequence"/>
</dbReference>
<keyword evidence="1" id="KW-0812">Transmembrane</keyword>
<proteinExistence type="predicted"/>
<dbReference type="EMBL" id="MUGO01000003">
    <property type="protein sequence ID" value="PQA96246.1"/>
    <property type="molecule type" value="Genomic_DNA"/>
</dbReference>
<reference evidence="4" key="2">
    <citation type="submission" date="2017-01" db="EMBL/GenBank/DDBJ databases">
        <authorList>
            <person name="Varghese N."/>
            <person name="Submissions S."/>
        </authorList>
    </citation>
    <scope>NUCLEOTIDE SEQUENCE [LARGE SCALE GENOMIC DNA]</scope>
    <source>
        <strain evidence="4">DSM 21068</strain>
    </source>
</reference>
<name>A0A1N7KJ77_9FLAO</name>
<dbReference type="EMBL" id="FTOJ01000001">
    <property type="protein sequence ID" value="SIS61617.1"/>
    <property type="molecule type" value="Genomic_DNA"/>
</dbReference>
<evidence type="ECO:0000256" key="1">
    <source>
        <dbReference type="SAM" id="Phobius"/>
    </source>
</evidence>
<feature type="transmembrane region" description="Helical" evidence="1">
    <location>
        <begin position="34"/>
        <end position="55"/>
    </location>
</feature>
<dbReference type="AlphaFoldDB" id="A0A1N7KJ77"/>
<dbReference type="STRING" id="551459.SAMN05421796_101604"/>
<evidence type="ECO:0000313" key="5">
    <source>
        <dbReference type="Proteomes" id="UP000238314"/>
    </source>
</evidence>
<dbReference type="Proteomes" id="UP000186246">
    <property type="component" value="Unassembled WGS sequence"/>
</dbReference>
<evidence type="ECO:0008006" key="6">
    <source>
        <dbReference type="Google" id="ProtNLM"/>
    </source>
</evidence>
<keyword evidence="1" id="KW-0472">Membrane</keyword>
<organism evidence="3 4">
    <name type="scientific">Chryseobacterium piscicola</name>
    <dbReference type="NCBI Taxonomy" id="551459"/>
    <lineage>
        <taxon>Bacteria</taxon>
        <taxon>Pseudomonadati</taxon>
        <taxon>Bacteroidota</taxon>
        <taxon>Flavobacteriia</taxon>
        <taxon>Flavobacteriales</taxon>
        <taxon>Weeksellaceae</taxon>
        <taxon>Chryseobacterium group</taxon>
        <taxon>Chryseobacterium</taxon>
    </lineage>
</organism>
<keyword evidence="5" id="KW-1185">Reference proteome</keyword>
<feature type="transmembrane region" description="Helical" evidence="1">
    <location>
        <begin position="113"/>
        <end position="134"/>
    </location>
</feature>
<evidence type="ECO:0000313" key="4">
    <source>
        <dbReference type="Proteomes" id="UP000186246"/>
    </source>
</evidence>
<protein>
    <recommendedName>
        <fullName evidence="6">YhhN-like protein</fullName>
    </recommendedName>
</protein>
<reference evidence="2 5" key="1">
    <citation type="submission" date="2016-11" db="EMBL/GenBank/DDBJ databases">
        <title>Whole genomes of Flavobacteriaceae.</title>
        <authorList>
            <person name="Stine C."/>
            <person name="Li C."/>
            <person name="Tadesse D."/>
        </authorList>
    </citation>
    <scope>NUCLEOTIDE SEQUENCE [LARGE SCALE GENOMIC DNA]</scope>
    <source>
        <strain evidence="2 5">DSM 21068</strain>
    </source>
</reference>
<evidence type="ECO:0000313" key="2">
    <source>
        <dbReference type="EMBL" id="PQA96246.1"/>
    </source>
</evidence>
<feature type="transmembrane region" description="Helical" evidence="1">
    <location>
        <begin position="186"/>
        <end position="206"/>
    </location>
</feature>
<evidence type="ECO:0000313" key="3">
    <source>
        <dbReference type="EMBL" id="SIS61617.1"/>
    </source>
</evidence>